<dbReference type="Proteomes" id="UP001197093">
    <property type="component" value="Unassembled WGS sequence"/>
</dbReference>
<name>A0AAD4HYP6_9PEZI</name>
<comment type="caution">
    <text evidence="2">The sequence shown here is derived from an EMBL/GenBank/DDBJ whole genome shotgun (WGS) entry which is preliminary data.</text>
</comment>
<dbReference type="PANTHER" id="PTHR36182:SF1">
    <property type="entry name" value="PROTEIN, PUTATIVE (AFU_ORTHOLOGUE AFUA_6G10930)-RELATED"/>
    <property type="match status" value="1"/>
</dbReference>
<dbReference type="PANTHER" id="PTHR36182">
    <property type="entry name" value="PROTEIN, PUTATIVE (AFU_ORTHOLOGUE AFUA_6G10930)-RELATED"/>
    <property type="match status" value="1"/>
</dbReference>
<sequence length="149" mass="14766">MAPTHLLLAHATRPPAPPPLPLNPHTPPASTDYALTSPLRPDGSDYPCKGALALLGTPAAAPVATWTAGAAYNFTVSGGAAHGGGSCQAALSVDGGRTFRVVHSYEGGCPAPAGGESSFGFGVPGDVGAVRARCLRGRGLIGLGIGRCI</sequence>
<accession>A0AAD4HYP6</accession>
<protein>
    <submittedName>
        <fullName evidence="2">Uncharacterized protein</fullName>
    </submittedName>
</protein>
<proteinExistence type="predicted"/>
<dbReference type="Gene3D" id="2.70.50.70">
    <property type="match status" value="1"/>
</dbReference>
<evidence type="ECO:0000313" key="2">
    <source>
        <dbReference type="EMBL" id="KAG7289247.1"/>
    </source>
</evidence>
<keyword evidence="3" id="KW-1185">Reference proteome</keyword>
<dbReference type="EMBL" id="JAHCVI010000002">
    <property type="protein sequence ID" value="KAG7289247.1"/>
    <property type="molecule type" value="Genomic_DNA"/>
</dbReference>
<organism evidence="2 3">
    <name type="scientific">Staphylotrichum longicolle</name>
    <dbReference type="NCBI Taxonomy" id="669026"/>
    <lineage>
        <taxon>Eukaryota</taxon>
        <taxon>Fungi</taxon>
        <taxon>Dikarya</taxon>
        <taxon>Ascomycota</taxon>
        <taxon>Pezizomycotina</taxon>
        <taxon>Sordariomycetes</taxon>
        <taxon>Sordariomycetidae</taxon>
        <taxon>Sordariales</taxon>
        <taxon>Chaetomiaceae</taxon>
        <taxon>Staphylotrichum</taxon>
    </lineage>
</organism>
<dbReference type="AlphaFoldDB" id="A0AAD4HYP6"/>
<evidence type="ECO:0000313" key="3">
    <source>
        <dbReference type="Proteomes" id="UP001197093"/>
    </source>
</evidence>
<reference evidence="2" key="1">
    <citation type="submission" date="2023-02" db="EMBL/GenBank/DDBJ databases">
        <authorList>
            <person name="Palmer J.M."/>
        </authorList>
    </citation>
    <scope>NUCLEOTIDE SEQUENCE</scope>
    <source>
        <strain evidence="2">FW57</strain>
    </source>
</reference>
<feature type="compositionally biased region" description="Pro residues" evidence="1">
    <location>
        <begin position="14"/>
        <end position="27"/>
    </location>
</feature>
<evidence type="ECO:0000256" key="1">
    <source>
        <dbReference type="SAM" id="MobiDB-lite"/>
    </source>
</evidence>
<feature type="region of interest" description="Disordered" evidence="1">
    <location>
        <begin position="11"/>
        <end position="32"/>
    </location>
</feature>
<gene>
    <name evidence="2" type="ORF">NEMBOFW57_005612</name>
</gene>